<proteinExistence type="predicted"/>
<dbReference type="PANTHER" id="PTHR22576">
    <property type="entry name" value="MUCOSA ASSOCIATED LYMPHOID TISSUE LYMPHOMA TRANSLOCATION PROTEIN 1/PARACASPASE"/>
    <property type="match status" value="1"/>
</dbReference>
<gene>
    <name evidence="4" type="ORF">HELGO_WM33136</name>
</gene>
<evidence type="ECO:0000313" key="4">
    <source>
        <dbReference type="EMBL" id="CAA6801442.1"/>
    </source>
</evidence>
<dbReference type="PROSITE" id="PS50208">
    <property type="entry name" value="CASPASE_P20"/>
    <property type="match status" value="1"/>
</dbReference>
<dbReference type="Pfam" id="PF00656">
    <property type="entry name" value="Peptidase_C14"/>
    <property type="match status" value="1"/>
</dbReference>
<dbReference type="InterPro" id="IPR011600">
    <property type="entry name" value="Pept_C14_caspase"/>
</dbReference>
<feature type="compositionally biased region" description="Low complexity" evidence="1">
    <location>
        <begin position="562"/>
        <end position="571"/>
    </location>
</feature>
<dbReference type="EMBL" id="CACVAR010000085">
    <property type="protein sequence ID" value="CAA6801442.1"/>
    <property type="molecule type" value="Genomic_DNA"/>
</dbReference>
<feature type="domain" description="Caspase family p20" evidence="3">
    <location>
        <begin position="16"/>
        <end position="145"/>
    </location>
</feature>
<dbReference type="GO" id="GO:0006508">
    <property type="term" value="P:proteolysis"/>
    <property type="evidence" value="ECO:0007669"/>
    <property type="project" value="InterPro"/>
</dbReference>
<dbReference type="Gene3D" id="3.40.50.1460">
    <property type="match status" value="1"/>
</dbReference>
<protein>
    <recommendedName>
        <fullName evidence="3">Caspase family p20 domain-containing protein</fullName>
    </recommendedName>
</protein>
<dbReference type="InterPro" id="IPR001309">
    <property type="entry name" value="Pept_C14_p20"/>
</dbReference>
<dbReference type="SUPFAM" id="SSF52129">
    <property type="entry name" value="Caspase-like"/>
    <property type="match status" value="1"/>
</dbReference>
<keyword evidence="2" id="KW-0812">Transmembrane</keyword>
<dbReference type="AlphaFoldDB" id="A0A6S6SDN7"/>
<feature type="region of interest" description="Disordered" evidence="1">
    <location>
        <begin position="562"/>
        <end position="586"/>
    </location>
</feature>
<feature type="transmembrane region" description="Helical" evidence="2">
    <location>
        <begin position="783"/>
        <end position="801"/>
    </location>
</feature>
<accession>A0A6S6SDN7</accession>
<evidence type="ECO:0000256" key="2">
    <source>
        <dbReference type="SAM" id="Phobius"/>
    </source>
</evidence>
<organism evidence="4">
    <name type="scientific">uncultured Sulfurovum sp</name>
    <dbReference type="NCBI Taxonomy" id="269237"/>
    <lineage>
        <taxon>Bacteria</taxon>
        <taxon>Pseudomonadati</taxon>
        <taxon>Campylobacterota</taxon>
        <taxon>Epsilonproteobacteria</taxon>
        <taxon>Campylobacterales</taxon>
        <taxon>Sulfurovaceae</taxon>
        <taxon>Sulfurovum</taxon>
        <taxon>environmental samples</taxon>
    </lineage>
</organism>
<evidence type="ECO:0000256" key="1">
    <source>
        <dbReference type="SAM" id="MobiDB-lite"/>
    </source>
</evidence>
<sequence>MRLLLLLLLTLNLLNAQKIALLIGNSQYIHLEKLSSPSKDIPALAQKLRGMNFKVTELYDLDEKKMKKAIKTFKKKLYQNPNAIALFYYSGHGSQAYGESYLIPVDGDTRDEADVEADGVKVETIARKMANAKTKANILFLDACRDVPTGTMGGTKGLGQVNRQPSSTLILYSTSKNKTAKDDRVFNKTVLEKLALNMPFASLANDISYAVGQKTNKKQVPELLSTGLPIFHLKSDYVKDGIFKEGLNHPRFNNFKDSYIKGETVEGITDERRFFVLRNENTIEKINAYTNQINVKVGDIVYGRSYIHNNGTVDNKNTTATEVQIGMPGFSKIRSNIYESDLESDENGNLTISQFISTESTNPKRVTDDAIIHSIDGKKFKLVFVADVNGVQANGGSNPPSIDPTAFIQNGVGKTYTVKGGRADAFYLWTTFQVVEVSASDYDLEVTKTIGTVKDNTNNTIARKNLDVTKGETVVYQLAYTNKAGSIDTPSGTKIYDKYDKSKLEITSVTSRCTNNVDYSATHGLITCEAYDLAPTQTHAFKYSAKIKDDASGIIVNSVEIIPDNNSNPNDNRGKKGSKNRTPNDFDINAKNDDSSATLTITDTSVMYDLEINKTVGNLEEYNKNHKTVIQKKLNVQQGETIVYQLSYGNKSTSVSTPSGTKIYDKYDKSKLEITSVTSRCTNDADYSTTHGLITCEGYDLTPGEVHVFKYVAQVKNDASGTIVNSVEIIPDNNSNLNDNRGKKGSKNRTPNDFDINGVNDNSISKLIIMNKFNNFFHKDNQSILFLLLIFILSLIGLMIVNKRDRIKN</sequence>
<reference evidence="4" key="1">
    <citation type="submission" date="2020-01" db="EMBL/GenBank/DDBJ databases">
        <authorList>
            <person name="Meier V. D."/>
            <person name="Meier V D."/>
        </authorList>
    </citation>
    <scope>NUCLEOTIDE SEQUENCE</scope>
    <source>
        <strain evidence="4">HLG_WM_MAG_03</strain>
    </source>
</reference>
<dbReference type="GO" id="GO:0004197">
    <property type="term" value="F:cysteine-type endopeptidase activity"/>
    <property type="evidence" value="ECO:0007669"/>
    <property type="project" value="InterPro"/>
</dbReference>
<dbReference type="PANTHER" id="PTHR22576:SF37">
    <property type="entry name" value="MUCOSA-ASSOCIATED LYMPHOID TISSUE LYMPHOMA TRANSLOCATION PROTEIN 1"/>
    <property type="match status" value="1"/>
</dbReference>
<dbReference type="InterPro" id="IPR052039">
    <property type="entry name" value="Caspase-related_regulators"/>
</dbReference>
<keyword evidence="2" id="KW-1133">Transmembrane helix</keyword>
<name>A0A6S6SDN7_9BACT</name>
<dbReference type="InterPro" id="IPR029030">
    <property type="entry name" value="Caspase-like_dom_sf"/>
</dbReference>
<keyword evidence="2" id="KW-0472">Membrane</keyword>
<evidence type="ECO:0000259" key="3">
    <source>
        <dbReference type="PROSITE" id="PS50208"/>
    </source>
</evidence>